<dbReference type="STRING" id="762845.BCR26_09680"/>
<reference evidence="2 3" key="1">
    <citation type="submission" date="2016-09" db="EMBL/GenBank/DDBJ databases">
        <authorList>
            <person name="Capua I."/>
            <person name="De Benedictis P."/>
            <person name="Joannis T."/>
            <person name="Lombin L.H."/>
            <person name="Cattoli G."/>
        </authorList>
    </citation>
    <scope>NUCLEOTIDE SEQUENCE [LARGE SCALE GENOMIC DNA]</scope>
    <source>
        <strain evidence="2 3">LMG 25899</strain>
    </source>
</reference>
<comment type="caution">
    <text evidence="2">The sequence shown here is derived from an EMBL/GenBank/DDBJ whole genome shotgun (WGS) entry which is preliminary data.</text>
</comment>
<dbReference type="EMBL" id="MIEK01000007">
    <property type="protein sequence ID" value="OEH83442.1"/>
    <property type="molecule type" value="Genomic_DNA"/>
</dbReference>
<dbReference type="Gene3D" id="3.90.70.10">
    <property type="entry name" value="Cysteine proteinases"/>
    <property type="match status" value="1"/>
</dbReference>
<keyword evidence="3" id="KW-1185">Reference proteome</keyword>
<dbReference type="InterPro" id="IPR039563">
    <property type="entry name" value="Peptidase_C39_single_dom"/>
</dbReference>
<proteinExistence type="predicted"/>
<feature type="domain" description="Peptidase C39-like" evidence="1">
    <location>
        <begin position="94"/>
        <end position="227"/>
    </location>
</feature>
<organism evidence="2 3">
    <name type="scientific">Enterococcus rivorum</name>
    <dbReference type="NCBI Taxonomy" id="762845"/>
    <lineage>
        <taxon>Bacteria</taxon>
        <taxon>Bacillati</taxon>
        <taxon>Bacillota</taxon>
        <taxon>Bacilli</taxon>
        <taxon>Lactobacillales</taxon>
        <taxon>Enterococcaceae</taxon>
        <taxon>Enterococcus</taxon>
    </lineage>
</organism>
<dbReference type="CDD" id="cd02549">
    <property type="entry name" value="Peptidase_C39A"/>
    <property type="match status" value="1"/>
</dbReference>
<dbReference type="OrthoDB" id="3186156at2"/>
<gene>
    <name evidence="2" type="ORF">BCR26_09680</name>
</gene>
<dbReference type="Proteomes" id="UP000095256">
    <property type="component" value="Unassembled WGS sequence"/>
</dbReference>
<evidence type="ECO:0000313" key="3">
    <source>
        <dbReference type="Proteomes" id="UP000095256"/>
    </source>
</evidence>
<dbReference type="RefSeq" id="WP_069697611.1">
    <property type="nucleotide sequence ID" value="NZ_JAGGMA010000037.1"/>
</dbReference>
<name>A0A1E5KZU9_9ENTE</name>
<accession>A0A1E5KZU9</accession>
<sequence length="256" mass="28727">MKKKKESKSVLFIIVILSLIFFLSGLFAKVVPMKSGHGLSNFLSTNFDETKATEKTTKPVVEKKQPEVKKISYSEQVNQEIVAQTFPNRFAMPLLLQTDERWKTTPYGIGSPEGDNLEINGCAILSLAMVSSYWENREVLPTEVLAWSGNDYFMEGEGTAWSIFSEYANEKGYVCEDLVTDMVAVEDHVKAGHPVIVSVHPGIFTTVGHIMVISGTNDGKFWINDPNDSEQKGHSIKEFTSEELENEAVNFWAIYK</sequence>
<protein>
    <recommendedName>
        <fullName evidence="1">Peptidase C39-like domain-containing protein</fullName>
    </recommendedName>
</protein>
<dbReference type="Pfam" id="PF13529">
    <property type="entry name" value="Peptidase_C39_2"/>
    <property type="match status" value="1"/>
</dbReference>
<evidence type="ECO:0000259" key="1">
    <source>
        <dbReference type="Pfam" id="PF13529"/>
    </source>
</evidence>
<dbReference type="InterPro" id="IPR039564">
    <property type="entry name" value="Peptidase_C39-like"/>
</dbReference>
<evidence type="ECO:0000313" key="2">
    <source>
        <dbReference type="EMBL" id="OEH83442.1"/>
    </source>
</evidence>
<dbReference type="AlphaFoldDB" id="A0A1E5KZU9"/>